<dbReference type="InterPro" id="IPR015919">
    <property type="entry name" value="Cadherin-like_sf"/>
</dbReference>
<evidence type="ECO:0000259" key="15">
    <source>
        <dbReference type="PROSITE" id="PS50025"/>
    </source>
</evidence>
<dbReference type="SUPFAM" id="SSF57196">
    <property type="entry name" value="EGF/Laminin"/>
    <property type="match status" value="1"/>
</dbReference>
<evidence type="ECO:0000256" key="1">
    <source>
        <dbReference type="ARBA" id="ARBA00004370"/>
    </source>
</evidence>
<dbReference type="AlphaFoldDB" id="A0A913Z3U9"/>
<evidence type="ECO:0000256" key="2">
    <source>
        <dbReference type="ARBA" id="ARBA00022536"/>
    </source>
</evidence>
<dbReference type="SMART" id="SM00282">
    <property type="entry name" value="LamG"/>
    <property type="match status" value="1"/>
</dbReference>
<feature type="region of interest" description="Disordered" evidence="13">
    <location>
        <begin position="26"/>
        <end position="54"/>
    </location>
</feature>
<dbReference type="PANTHER" id="PTHR24026:SF51">
    <property type="entry name" value="PROTOCADHERIN-LIKE WING POLARITY PROTEIN STAN"/>
    <property type="match status" value="1"/>
</dbReference>
<protein>
    <submittedName>
        <fullName evidence="18">Uncharacterized protein</fullName>
    </submittedName>
</protein>
<evidence type="ECO:0000256" key="11">
    <source>
        <dbReference type="PROSITE-ProRule" id="PRU00043"/>
    </source>
</evidence>
<keyword evidence="3" id="KW-0812">Transmembrane</keyword>
<dbReference type="Proteomes" id="UP000887568">
    <property type="component" value="Unplaced"/>
</dbReference>
<dbReference type="PANTHER" id="PTHR24026">
    <property type="entry name" value="FAT ATYPICAL CADHERIN-RELATED"/>
    <property type="match status" value="1"/>
</dbReference>
<dbReference type="SUPFAM" id="SSF49313">
    <property type="entry name" value="Cadherin-like"/>
    <property type="match status" value="4"/>
</dbReference>
<dbReference type="InterPro" id="IPR056286">
    <property type="entry name" value="Cadherin_CELSR1-3_9th"/>
</dbReference>
<evidence type="ECO:0000256" key="10">
    <source>
        <dbReference type="ARBA" id="ARBA00023180"/>
    </source>
</evidence>
<dbReference type="PROSITE" id="PS01186">
    <property type="entry name" value="EGF_2"/>
    <property type="match status" value="1"/>
</dbReference>
<evidence type="ECO:0000256" key="7">
    <source>
        <dbReference type="ARBA" id="ARBA00022989"/>
    </source>
</evidence>
<feature type="compositionally biased region" description="Basic residues" evidence="13">
    <location>
        <begin position="29"/>
        <end position="41"/>
    </location>
</feature>
<dbReference type="EnsemblMetazoa" id="XM_038190580.1">
    <property type="protein sequence ID" value="XP_038046508.1"/>
    <property type="gene ID" value="LOC119720748"/>
</dbReference>
<dbReference type="InterPro" id="IPR013320">
    <property type="entry name" value="ConA-like_dom_sf"/>
</dbReference>
<dbReference type="GO" id="GO:0005886">
    <property type="term" value="C:plasma membrane"/>
    <property type="evidence" value="ECO:0007669"/>
    <property type="project" value="InterPro"/>
</dbReference>
<evidence type="ECO:0000256" key="14">
    <source>
        <dbReference type="SAM" id="SignalP"/>
    </source>
</evidence>
<evidence type="ECO:0000256" key="13">
    <source>
        <dbReference type="SAM" id="MobiDB-lite"/>
    </source>
</evidence>
<dbReference type="CDD" id="cd11304">
    <property type="entry name" value="Cadherin_repeat"/>
    <property type="match status" value="3"/>
</dbReference>
<keyword evidence="6 11" id="KW-0106">Calcium</keyword>
<dbReference type="Gene3D" id="2.10.25.10">
    <property type="entry name" value="Laminin"/>
    <property type="match status" value="2"/>
</dbReference>
<dbReference type="PRINTS" id="PR00205">
    <property type="entry name" value="CADHERIN"/>
</dbReference>
<accession>A0A913Z3U9</accession>
<keyword evidence="8" id="KW-0472">Membrane</keyword>
<keyword evidence="4 14" id="KW-0732">Signal</keyword>
<dbReference type="InterPro" id="IPR000742">
    <property type="entry name" value="EGF"/>
</dbReference>
<evidence type="ECO:0000256" key="12">
    <source>
        <dbReference type="PROSITE-ProRule" id="PRU00076"/>
    </source>
</evidence>
<dbReference type="InterPro" id="IPR001881">
    <property type="entry name" value="EGF-like_Ca-bd_dom"/>
</dbReference>
<feature type="domain" description="EGF-like" evidence="16">
    <location>
        <begin position="641"/>
        <end position="677"/>
    </location>
</feature>
<dbReference type="FunFam" id="2.10.25.10:FF:000255">
    <property type="entry name" value="Sushi, nidogen and EGF-like domains 1"/>
    <property type="match status" value="1"/>
</dbReference>
<dbReference type="GO" id="GO:0007156">
    <property type="term" value="P:homophilic cell adhesion via plasma membrane adhesion molecules"/>
    <property type="evidence" value="ECO:0007669"/>
    <property type="project" value="InterPro"/>
</dbReference>
<evidence type="ECO:0000259" key="16">
    <source>
        <dbReference type="PROSITE" id="PS50026"/>
    </source>
</evidence>
<keyword evidence="7" id="KW-1133">Transmembrane helix</keyword>
<dbReference type="PROSITE" id="PS00232">
    <property type="entry name" value="CADHERIN_1"/>
    <property type="match status" value="2"/>
</dbReference>
<dbReference type="CDD" id="cd00110">
    <property type="entry name" value="LamG"/>
    <property type="match status" value="1"/>
</dbReference>
<dbReference type="OrthoDB" id="26203at2759"/>
<dbReference type="Pfam" id="PF23592">
    <property type="entry name" value="Cadherin_CELSR2_9th"/>
    <property type="match status" value="1"/>
</dbReference>
<evidence type="ECO:0000256" key="5">
    <source>
        <dbReference type="ARBA" id="ARBA00022737"/>
    </source>
</evidence>
<feature type="chain" id="PRO_5036765470" evidence="14">
    <location>
        <begin position="19"/>
        <end position="909"/>
    </location>
</feature>
<feature type="domain" description="Cadherin" evidence="17">
    <location>
        <begin position="190"/>
        <end position="280"/>
    </location>
</feature>
<dbReference type="Pfam" id="PF02210">
    <property type="entry name" value="Laminin_G_2"/>
    <property type="match status" value="1"/>
</dbReference>
<dbReference type="PROSITE" id="PS50025">
    <property type="entry name" value="LAM_G_DOMAIN"/>
    <property type="match status" value="1"/>
</dbReference>
<dbReference type="InterPro" id="IPR002126">
    <property type="entry name" value="Cadherin-like_dom"/>
</dbReference>
<dbReference type="PROSITE" id="PS00022">
    <property type="entry name" value="EGF_1"/>
    <property type="match status" value="2"/>
</dbReference>
<evidence type="ECO:0000313" key="19">
    <source>
        <dbReference type="Proteomes" id="UP000887568"/>
    </source>
</evidence>
<dbReference type="SMART" id="SM00179">
    <property type="entry name" value="EGF_CA"/>
    <property type="match status" value="2"/>
</dbReference>
<evidence type="ECO:0000256" key="8">
    <source>
        <dbReference type="ARBA" id="ARBA00023136"/>
    </source>
</evidence>
<feature type="signal peptide" evidence="14">
    <location>
        <begin position="1"/>
        <end position="18"/>
    </location>
</feature>
<keyword evidence="10" id="KW-0325">Glycoprotein</keyword>
<dbReference type="Pfam" id="PF00028">
    <property type="entry name" value="Cadherin"/>
    <property type="match status" value="2"/>
</dbReference>
<keyword evidence="2 12" id="KW-0245">EGF-like domain</keyword>
<feature type="domain" description="EGF-like" evidence="16">
    <location>
        <begin position="681"/>
        <end position="718"/>
    </location>
</feature>
<dbReference type="CDD" id="cd00054">
    <property type="entry name" value="EGF_CA"/>
    <property type="match status" value="2"/>
</dbReference>
<organism evidence="18 19">
    <name type="scientific">Patiria miniata</name>
    <name type="common">Bat star</name>
    <name type="synonym">Asterina miniata</name>
    <dbReference type="NCBI Taxonomy" id="46514"/>
    <lineage>
        <taxon>Eukaryota</taxon>
        <taxon>Metazoa</taxon>
        <taxon>Echinodermata</taxon>
        <taxon>Eleutherozoa</taxon>
        <taxon>Asterozoa</taxon>
        <taxon>Asteroidea</taxon>
        <taxon>Valvatacea</taxon>
        <taxon>Valvatida</taxon>
        <taxon>Asterinidae</taxon>
        <taxon>Patiria</taxon>
    </lineage>
</organism>
<dbReference type="SUPFAM" id="SSF49899">
    <property type="entry name" value="Concanavalin A-like lectins/glucanases"/>
    <property type="match status" value="1"/>
</dbReference>
<evidence type="ECO:0000256" key="9">
    <source>
        <dbReference type="ARBA" id="ARBA00023157"/>
    </source>
</evidence>
<comment type="caution">
    <text evidence="12">Lacks conserved residue(s) required for the propagation of feature annotation.</text>
</comment>
<dbReference type="Gene3D" id="2.60.120.200">
    <property type="match status" value="1"/>
</dbReference>
<sequence length="909" mass="101035">MPARTLPVLLLFVLYVSCELTAAGAARGGRGRGRTRGRRPKRPDETRWEGDGGGTLINHAASNDVQEALVFSRDIYEGEVTEDAPVGSLVLTLSASQTGNEGSNQDITYQIKKRKSEKTTPPFSVDAQTGDIRTLRALDFELQNEYTMLGYAGVQGNSKLKTKTKITIRVLNVDDVPLRFTQDRYEAYIDENTIGKVNNSVELAQGDSEVVFTLRESVPMYGIDMFRIHPGTGEVFTITPLDREEFACFTLVVVANTRKQSAQTQLDVHVNDLNDNPPTFPHHVMTFSIYENARCWLPLNATDKDIGDNAIVKYGIAWGGSRSFMIEEDTGVIRNIRRIDYERQKIFRLVVNAFSGNLFGYTRVVIRVIDTNDNPPILNDFQVIYNALPESLSGAELTRVPAQDVDRAGTLRYGIVPGRSRWNNLVKVDEVTGIISLSKRQAKKVRTKVVTDITFYVTDGVHGAQASCLLELTPVSIEMMANGVSVNILNVTGDNFLRSSRLHALRDALAQSLNSHANQLVIFNLQEVARDGYPLLNVSFSARDLDNKFLSREYILSTIYFERKRIEAMSGLPILPAEDDVCILESCNDLQRCVPKKILSQISSAFAHSRGDLITFRGVHPAVEQTCECPDIYSFNNCSSVVDFCESQPCSNGGTCEGTDGGYTCICPRHFAGDNCQIDFTGGRCFEGACKHGGQCLDLAEGGFTCDCMPGYDGQQCEMTSRYFPAGSYMTFPTLHQRSMMRISLNFSTEIRNGLLLYVSRYSQVNDLLAIEIIDTQIAFSFAVGKMTMRVMAGTPGGVSDLKWHLVELVYRDKMVEVMLDSCDRNEEGEILSNFPCVAYATQALDVSTWFLDVNTPLLVGSIPANQEEERILNRDFIGCIRDVRIDNKVLDFADSLTESGTEPGCPYY</sequence>
<feature type="domain" description="Cadherin" evidence="17">
    <location>
        <begin position="281"/>
        <end position="378"/>
    </location>
</feature>
<dbReference type="Gene3D" id="2.60.40.60">
    <property type="entry name" value="Cadherins"/>
    <property type="match status" value="4"/>
</dbReference>
<dbReference type="InterPro" id="IPR001791">
    <property type="entry name" value="Laminin_G"/>
</dbReference>
<feature type="domain" description="Cadherin" evidence="17">
    <location>
        <begin position="72"/>
        <end position="180"/>
    </location>
</feature>
<keyword evidence="19" id="KW-1185">Reference proteome</keyword>
<comment type="subcellular location">
    <subcellularLocation>
        <location evidence="1">Membrane</location>
    </subcellularLocation>
</comment>
<keyword evidence="5" id="KW-0677">Repeat</keyword>
<dbReference type="GO" id="GO:0005509">
    <property type="term" value="F:calcium ion binding"/>
    <property type="evidence" value="ECO:0007669"/>
    <property type="project" value="UniProtKB-UniRule"/>
</dbReference>
<proteinExistence type="predicted"/>
<feature type="disulfide bond" evidence="12">
    <location>
        <begin position="667"/>
        <end position="676"/>
    </location>
</feature>
<dbReference type="SMART" id="SM00181">
    <property type="entry name" value="EGF"/>
    <property type="match status" value="2"/>
</dbReference>
<dbReference type="Pfam" id="PF00008">
    <property type="entry name" value="EGF"/>
    <property type="match status" value="2"/>
</dbReference>
<dbReference type="GeneID" id="119720748"/>
<evidence type="ECO:0000256" key="3">
    <source>
        <dbReference type="ARBA" id="ARBA00022692"/>
    </source>
</evidence>
<evidence type="ECO:0000313" key="18">
    <source>
        <dbReference type="EnsemblMetazoa" id="XP_038046508.1"/>
    </source>
</evidence>
<evidence type="ECO:0000259" key="17">
    <source>
        <dbReference type="PROSITE" id="PS50268"/>
    </source>
</evidence>
<dbReference type="OMA" id="TWFLDVN"/>
<feature type="domain" description="Laminin G" evidence="15">
    <location>
        <begin position="719"/>
        <end position="906"/>
    </location>
</feature>
<dbReference type="PROSITE" id="PS50026">
    <property type="entry name" value="EGF_3"/>
    <property type="match status" value="2"/>
</dbReference>
<dbReference type="InterPro" id="IPR020894">
    <property type="entry name" value="Cadherin_CS"/>
</dbReference>
<feature type="disulfide bond" evidence="12">
    <location>
        <begin position="708"/>
        <end position="717"/>
    </location>
</feature>
<name>A0A913Z3U9_PATMI</name>
<dbReference type="PROSITE" id="PS50268">
    <property type="entry name" value="CADHERIN_2"/>
    <property type="match status" value="3"/>
</dbReference>
<dbReference type="RefSeq" id="XP_038046508.1">
    <property type="nucleotide sequence ID" value="XM_038190580.1"/>
</dbReference>
<evidence type="ECO:0000256" key="4">
    <source>
        <dbReference type="ARBA" id="ARBA00022729"/>
    </source>
</evidence>
<reference evidence="18" key="1">
    <citation type="submission" date="2022-11" db="UniProtKB">
        <authorList>
            <consortium name="EnsemblMetazoa"/>
        </authorList>
    </citation>
    <scope>IDENTIFICATION</scope>
</reference>
<dbReference type="SMART" id="SM00112">
    <property type="entry name" value="CA"/>
    <property type="match status" value="3"/>
</dbReference>
<evidence type="ECO:0000256" key="6">
    <source>
        <dbReference type="ARBA" id="ARBA00022837"/>
    </source>
</evidence>
<keyword evidence="9 12" id="KW-1015">Disulfide bond</keyword>